<reference evidence="1" key="1">
    <citation type="submission" date="2022-01" db="EMBL/GenBank/DDBJ databases">
        <authorList>
            <person name="King R."/>
        </authorList>
    </citation>
    <scope>NUCLEOTIDE SEQUENCE</scope>
</reference>
<dbReference type="AlphaFoldDB" id="A0A9P0MVM9"/>
<proteinExistence type="predicted"/>
<organism evidence="1 2">
    <name type="scientific">Nezara viridula</name>
    <name type="common">Southern green stink bug</name>
    <name type="synonym">Cimex viridulus</name>
    <dbReference type="NCBI Taxonomy" id="85310"/>
    <lineage>
        <taxon>Eukaryota</taxon>
        <taxon>Metazoa</taxon>
        <taxon>Ecdysozoa</taxon>
        <taxon>Arthropoda</taxon>
        <taxon>Hexapoda</taxon>
        <taxon>Insecta</taxon>
        <taxon>Pterygota</taxon>
        <taxon>Neoptera</taxon>
        <taxon>Paraneoptera</taxon>
        <taxon>Hemiptera</taxon>
        <taxon>Heteroptera</taxon>
        <taxon>Panheteroptera</taxon>
        <taxon>Pentatomomorpha</taxon>
        <taxon>Pentatomoidea</taxon>
        <taxon>Pentatomidae</taxon>
        <taxon>Pentatominae</taxon>
        <taxon>Nezara</taxon>
    </lineage>
</organism>
<name>A0A9P0MVM9_NEZVI</name>
<accession>A0A9P0MVM9</accession>
<protein>
    <submittedName>
        <fullName evidence="1">Uncharacterized protein</fullName>
    </submittedName>
</protein>
<evidence type="ECO:0000313" key="1">
    <source>
        <dbReference type="EMBL" id="CAH1406030.1"/>
    </source>
</evidence>
<sequence>MDPWFHRSKPPSNTFYEDSLSRPNLLLSLTRFPGFRLCSSVAAGFSLTRDPLISLGDAQGGPLSAAHVTAHNG</sequence>
<evidence type="ECO:0000313" key="2">
    <source>
        <dbReference type="Proteomes" id="UP001152798"/>
    </source>
</evidence>
<keyword evidence="2" id="KW-1185">Reference proteome</keyword>
<gene>
    <name evidence="1" type="ORF">NEZAVI_LOCUS14073</name>
</gene>
<dbReference type="EMBL" id="OV725082">
    <property type="protein sequence ID" value="CAH1406030.1"/>
    <property type="molecule type" value="Genomic_DNA"/>
</dbReference>
<dbReference type="Proteomes" id="UP001152798">
    <property type="component" value="Chromosome 6"/>
</dbReference>